<dbReference type="RefSeq" id="WP_377487396.1">
    <property type="nucleotide sequence ID" value="NZ_JBHUOX010000014.1"/>
</dbReference>
<dbReference type="EMBL" id="JBHUOX010000014">
    <property type="protein sequence ID" value="MFD3002198.1"/>
    <property type="molecule type" value="Genomic_DNA"/>
</dbReference>
<dbReference type="Pfam" id="PF19573">
    <property type="entry name" value="DUF6089"/>
    <property type="match status" value="1"/>
</dbReference>
<sequence>MKRFCTLVLLLVFTLTLVAIDAEAQRFTLRKRYKSIGLTLGAMNYFGDIVPEPDFTSFRFKSTRPNVGISYTYRYYPRVSFRGSFHWGRIMGDDRLSASLDEGENAGRFMRNLSFRNDIKELSAVAIIDLFENRQTYARRPDFVPYGFFGVAVFHHNPKAYYENGVREGLSPAQDIPTGWYELQPLGTEGQYVDGGNYPEPYSRVQISIPFGLGVRYKLDRNWDLNIELGWRKTFTDYLDDSSGSFANKADLLNNNSGSENPVAATILHDRSGESGFATVPDPNGTPYRIVPGFGTAANSKRGNASDDDWYITTGITLNYILTPRIRSPKFR</sequence>
<evidence type="ECO:0000313" key="4">
    <source>
        <dbReference type="Proteomes" id="UP001597641"/>
    </source>
</evidence>
<proteinExistence type="predicted"/>
<keyword evidence="1" id="KW-0732">Signal</keyword>
<organism evidence="3 4">
    <name type="scientific">Pontibacter toksunensis</name>
    <dbReference type="NCBI Taxonomy" id="1332631"/>
    <lineage>
        <taxon>Bacteria</taxon>
        <taxon>Pseudomonadati</taxon>
        <taxon>Bacteroidota</taxon>
        <taxon>Cytophagia</taxon>
        <taxon>Cytophagales</taxon>
        <taxon>Hymenobacteraceae</taxon>
        <taxon>Pontibacter</taxon>
    </lineage>
</organism>
<name>A0ABW6BWX5_9BACT</name>
<comment type="caution">
    <text evidence="3">The sequence shown here is derived from an EMBL/GenBank/DDBJ whole genome shotgun (WGS) entry which is preliminary data.</text>
</comment>
<dbReference type="Proteomes" id="UP001597641">
    <property type="component" value="Unassembled WGS sequence"/>
</dbReference>
<dbReference type="InterPro" id="IPR045743">
    <property type="entry name" value="DUF6089"/>
</dbReference>
<feature type="chain" id="PRO_5046991785" evidence="1">
    <location>
        <begin position="25"/>
        <end position="332"/>
    </location>
</feature>
<evidence type="ECO:0000313" key="3">
    <source>
        <dbReference type="EMBL" id="MFD3002198.1"/>
    </source>
</evidence>
<reference evidence="4" key="1">
    <citation type="journal article" date="2019" name="Int. J. Syst. Evol. Microbiol.">
        <title>The Global Catalogue of Microorganisms (GCM) 10K type strain sequencing project: providing services to taxonomists for standard genome sequencing and annotation.</title>
        <authorList>
            <consortium name="The Broad Institute Genomics Platform"/>
            <consortium name="The Broad Institute Genome Sequencing Center for Infectious Disease"/>
            <person name="Wu L."/>
            <person name="Ma J."/>
        </authorList>
    </citation>
    <scope>NUCLEOTIDE SEQUENCE [LARGE SCALE GENOMIC DNA]</scope>
    <source>
        <strain evidence="4">KCTC 23984</strain>
    </source>
</reference>
<dbReference type="SUPFAM" id="SSF56925">
    <property type="entry name" value="OMPA-like"/>
    <property type="match status" value="1"/>
</dbReference>
<evidence type="ECO:0000259" key="2">
    <source>
        <dbReference type="Pfam" id="PF19573"/>
    </source>
</evidence>
<keyword evidence="4" id="KW-1185">Reference proteome</keyword>
<evidence type="ECO:0000256" key="1">
    <source>
        <dbReference type="SAM" id="SignalP"/>
    </source>
</evidence>
<feature type="domain" description="DUF6089" evidence="2">
    <location>
        <begin position="29"/>
        <end position="165"/>
    </location>
</feature>
<protein>
    <submittedName>
        <fullName evidence="3">DUF6089 family protein</fullName>
    </submittedName>
</protein>
<dbReference type="InterPro" id="IPR011250">
    <property type="entry name" value="OMP/PagP_B-barrel"/>
</dbReference>
<gene>
    <name evidence="3" type="ORF">ACFS7Z_17640</name>
</gene>
<feature type="signal peptide" evidence="1">
    <location>
        <begin position="1"/>
        <end position="24"/>
    </location>
</feature>
<accession>A0ABW6BWX5</accession>